<sequence length="198" mass="23481">MTFWFTLASISWIASAIIVARRLFLYSRGVRLNMREEFKSEDELAEQTISLERMFQSSLHDMSFGELLSMAEKSNRKKDYKKTIKYLEEALRKEIPEDHYVNIHVLLADAYSAIKDYSRALVVMNKLILHFPDVPMWQEKAIQLQLKAGHYEAAIATLHTLLTLDPHKKEYFELLAKTYRKMKMHDKAREVYQTLYRR</sequence>
<protein>
    <submittedName>
        <fullName evidence="2">Uncharacterized protein</fullName>
    </submittedName>
</protein>
<evidence type="ECO:0000313" key="2">
    <source>
        <dbReference type="EMBL" id="OGC82381.1"/>
    </source>
</evidence>
<proteinExistence type="predicted"/>
<dbReference type="InterPro" id="IPR011990">
    <property type="entry name" value="TPR-like_helical_dom_sf"/>
</dbReference>
<name>A0A1F4XKZ9_9BACT</name>
<dbReference type="STRING" id="1817814.A2V81_02555"/>
<dbReference type="Pfam" id="PF14559">
    <property type="entry name" value="TPR_19"/>
    <property type="match status" value="1"/>
</dbReference>
<dbReference type="EMBL" id="MEWR01000008">
    <property type="protein sequence ID" value="OGC82381.1"/>
    <property type="molecule type" value="Genomic_DNA"/>
</dbReference>
<feature type="transmembrane region" description="Helical" evidence="1">
    <location>
        <begin position="6"/>
        <end position="25"/>
    </location>
</feature>
<gene>
    <name evidence="2" type="ORF">A2V81_02555</name>
</gene>
<keyword evidence="1" id="KW-0812">Transmembrane</keyword>
<evidence type="ECO:0000313" key="3">
    <source>
        <dbReference type="Proteomes" id="UP000177614"/>
    </source>
</evidence>
<accession>A0A1F4XKZ9</accession>
<dbReference type="InterPro" id="IPR019734">
    <property type="entry name" value="TPR_rpt"/>
</dbReference>
<dbReference type="Proteomes" id="UP000177614">
    <property type="component" value="Unassembled WGS sequence"/>
</dbReference>
<evidence type="ECO:0000256" key="1">
    <source>
        <dbReference type="SAM" id="Phobius"/>
    </source>
</evidence>
<keyword evidence="1" id="KW-1133">Transmembrane helix</keyword>
<keyword evidence="1" id="KW-0472">Membrane</keyword>
<comment type="caution">
    <text evidence="2">The sequence shown here is derived from an EMBL/GenBank/DDBJ whole genome shotgun (WGS) entry which is preliminary data.</text>
</comment>
<reference evidence="2 3" key="1">
    <citation type="journal article" date="2016" name="Nat. Commun.">
        <title>Thousands of microbial genomes shed light on interconnected biogeochemical processes in an aquifer system.</title>
        <authorList>
            <person name="Anantharaman K."/>
            <person name="Brown C.T."/>
            <person name="Hug L.A."/>
            <person name="Sharon I."/>
            <person name="Castelle C.J."/>
            <person name="Probst A.J."/>
            <person name="Thomas B.C."/>
            <person name="Singh A."/>
            <person name="Wilkins M.J."/>
            <person name="Karaoz U."/>
            <person name="Brodie E.L."/>
            <person name="Williams K.H."/>
            <person name="Hubbard S.S."/>
            <person name="Banfield J.F."/>
        </authorList>
    </citation>
    <scope>NUCLEOTIDE SEQUENCE [LARGE SCALE GENOMIC DNA]</scope>
</reference>
<organism evidence="2 3">
    <name type="scientific">Candidatus Abawacabacteria bacterium RBG_16_42_10</name>
    <dbReference type="NCBI Taxonomy" id="1817814"/>
    <lineage>
        <taxon>Bacteria</taxon>
        <taxon>Candidatus Abawacaibacteriota</taxon>
    </lineage>
</organism>
<dbReference type="Gene3D" id="1.25.40.10">
    <property type="entry name" value="Tetratricopeptide repeat domain"/>
    <property type="match status" value="1"/>
</dbReference>
<dbReference type="SUPFAM" id="SSF48452">
    <property type="entry name" value="TPR-like"/>
    <property type="match status" value="1"/>
</dbReference>
<dbReference type="AlphaFoldDB" id="A0A1F4XKZ9"/>
<dbReference type="Pfam" id="PF13174">
    <property type="entry name" value="TPR_6"/>
    <property type="match status" value="1"/>
</dbReference>